<dbReference type="InterPro" id="IPR000415">
    <property type="entry name" value="Nitroreductase-like"/>
</dbReference>
<gene>
    <name evidence="7" type="ORF">TSA66_25095</name>
</gene>
<keyword evidence="1 5" id="KW-0285">Flavoprotein</keyword>
<dbReference type="SUPFAM" id="SSF55469">
    <property type="entry name" value="FMN-dependent nitroreductase-like"/>
    <property type="match status" value="1"/>
</dbReference>
<dbReference type="RefSeq" id="WP_040042998.1">
    <property type="nucleotide sequence ID" value="NZ_JWJG01000028.1"/>
</dbReference>
<evidence type="ECO:0000256" key="5">
    <source>
        <dbReference type="HAMAP-Rule" id="MF_01204"/>
    </source>
</evidence>
<dbReference type="PANTHER" id="PTHR43543:SF1">
    <property type="entry name" value="MALONIC SEMIALDEHYDE REDUCTASE RUTE-RELATED"/>
    <property type="match status" value="1"/>
</dbReference>
<dbReference type="OrthoDB" id="9784375at2"/>
<name>A0A0C1YAH1_9BURK</name>
<keyword evidence="5" id="KW-0520">NAD</keyword>
<keyword evidence="2 5" id="KW-0288">FMN</keyword>
<protein>
    <recommendedName>
        <fullName evidence="5">Putative NADH dehydrogenase/NAD(P)H nitroreductase TSA66_25095</fullName>
        <ecNumber evidence="5">1.-.-.-</ecNumber>
    </recommendedName>
</protein>
<accession>A0A0C1YAH1</accession>
<organism evidence="7 8">
    <name type="scientific">Noviherbaspirillum autotrophicum</name>
    <dbReference type="NCBI Taxonomy" id="709839"/>
    <lineage>
        <taxon>Bacteria</taxon>
        <taxon>Pseudomonadati</taxon>
        <taxon>Pseudomonadota</taxon>
        <taxon>Betaproteobacteria</taxon>
        <taxon>Burkholderiales</taxon>
        <taxon>Oxalobacteraceae</taxon>
        <taxon>Noviherbaspirillum</taxon>
    </lineage>
</organism>
<dbReference type="InterPro" id="IPR029479">
    <property type="entry name" value="Nitroreductase"/>
</dbReference>
<reference evidence="7 8" key="1">
    <citation type="submission" date="2014-12" db="EMBL/GenBank/DDBJ databases">
        <title>Denitrispirillum autotrophicum gen. nov., sp. nov., Denitrifying, Facultatively Autotrophic Bacteria Isolated from Rice Paddy Soil.</title>
        <authorList>
            <person name="Ishii S."/>
            <person name="Ashida N."/>
            <person name="Ohno H."/>
            <person name="Otsuka S."/>
            <person name="Yokota A."/>
            <person name="Senoo K."/>
        </authorList>
    </citation>
    <scope>NUCLEOTIDE SEQUENCE [LARGE SCALE GENOMIC DNA]</scope>
    <source>
        <strain evidence="7 8">TSA66</strain>
    </source>
</reference>
<evidence type="ECO:0000259" key="6">
    <source>
        <dbReference type="Pfam" id="PF00881"/>
    </source>
</evidence>
<comment type="cofactor">
    <cofactor evidence="5">
        <name>FMN</name>
        <dbReference type="ChEBI" id="CHEBI:58210"/>
    </cofactor>
</comment>
<dbReference type="Proteomes" id="UP000031572">
    <property type="component" value="Unassembled WGS sequence"/>
</dbReference>
<dbReference type="InterPro" id="IPR023936">
    <property type="entry name" value="RutE-like"/>
</dbReference>
<dbReference type="NCBIfam" id="NF003768">
    <property type="entry name" value="PRK05365.1"/>
    <property type="match status" value="1"/>
</dbReference>
<evidence type="ECO:0000256" key="3">
    <source>
        <dbReference type="ARBA" id="ARBA00022857"/>
    </source>
</evidence>
<dbReference type="AlphaFoldDB" id="A0A0C1YAH1"/>
<evidence type="ECO:0000313" key="8">
    <source>
        <dbReference type="Proteomes" id="UP000031572"/>
    </source>
</evidence>
<evidence type="ECO:0000256" key="1">
    <source>
        <dbReference type="ARBA" id="ARBA00022630"/>
    </source>
</evidence>
<evidence type="ECO:0000313" key="7">
    <source>
        <dbReference type="EMBL" id="KIF83988.1"/>
    </source>
</evidence>
<dbReference type="EC" id="1.-.-.-" evidence="5"/>
<evidence type="ECO:0000256" key="4">
    <source>
        <dbReference type="ARBA" id="ARBA00023002"/>
    </source>
</evidence>
<comment type="caution">
    <text evidence="7">The sequence shown here is derived from an EMBL/GenBank/DDBJ whole genome shotgun (WGS) entry which is preliminary data.</text>
</comment>
<evidence type="ECO:0000256" key="2">
    <source>
        <dbReference type="ARBA" id="ARBA00022643"/>
    </source>
</evidence>
<keyword evidence="3 5" id="KW-0521">NADP</keyword>
<dbReference type="GO" id="GO:0016491">
    <property type="term" value="F:oxidoreductase activity"/>
    <property type="evidence" value="ECO:0007669"/>
    <property type="project" value="UniProtKB-UniRule"/>
</dbReference>
<proteinExistence type="inferred from homology"/>
<dbReference type="CDD" id="cd02148">
    <property type="entry name" value="RutE-like"/>
    <property type="match status" value="1"/>
</dbReference>
<dbReference type="EMBL" id="JWJG01000028">
    <property type="protein sequence ID" value="KIF83988.1"/>
    <property type="molecule type" value="Genomic_DNA"/>
</dbReference>
<comment type="similarity">
    <text evidence="5">Belongs to the nitroreductase family. HadB/RutE subfamily.</text>
</comment>
<keyword evidence="8" id="KW-1185">Reference proteome</keyword>
<dbReference type="InterPro" id="IPR050461">
    <property type="entry name" value="Nitroreductase_HadB/RutE"/>
</dbReference>
<sequence length="194" mass="21581">MLNETALHTLFLDARTHNGWRDKPVSDEQLRQIYDLMKWGPTSANCTPARIVFVQSPQAKEKLLACMNPGNIEKTRTAPVTAIIGMDLEFYEKLPRLFPHNPDARSWFAGNRQAIDSTAMRNSSLQGGYFIVAARAVGLDCAPMSGFNAEKINEAFFDGTPVRVNFVCSLGYGDTSKLHARGPRLAFDEACRII</sequence>
<dbReference type="HAMAP" id="MF_01204">
    <property type="entry name" value="Oxidoreductase_RutE_HadB"/>
    <property type="match status" value="1"/>
</dbReference>
<dbReference type="STRING" id="709839.TSA66_25095"/>
<feature type="domain" description="Nitroreductase" evidence="6">
    <location>
        <begin position="21"/>
        <end position="172"/>
    </location>
</feature>
<dbReference type="Pfam" id="PF00881">
    <property type="entry name" value="Nitroreductase"/>
    <property type="match status" value="1"/>
</dbReference>
<dbReference type="Gene3D" id="3.40.109.10">
    <property type="entry name" value="NADH Oxidase"/>
    <property type="match status" value="1"/>
</dbReference>
<keyword evidence="4 5" id="KW-0560">Oxidoreductase</keyword>
<dbReference type="PANTHER" id="PTHR43543">
    <property type="entry name" value="MALONIC SEMIALDEHYDE REDUCTASE RUTE-RELATED"/>
    <property type="match status" value="1"/>
</dbReference>